<name>A0A0G4KTG5_VERLO</name>
<dbReference type="EMBL" id="CVQI01003669">
    <property type="protein sequence ID" value="CRK12971.1"/>
    <property type="molecule type" value="Genomic_DNA"/>
</dbReference>
<dbReference type="EMBL" id="CVQH01007335">
    <property type="protein sequence ID" value="CRK16269.1"/>
    <property type="molecule type" value="Genomic_DNA"/>
</dbReference>
<sequence length="136" mass="14571">MYIPLQARRVPDLLARDAGSGASPGPGSWAALMQHLATVPAEALKRRQVSISANNDNTNRTVGIVLGVLLGVFVIGVCIFLYVYRDALRKARHRRRRRRRHHRRPGSKSSKSSSEGAPPPSPPAPPADAAPAPAAA</sequence>
<dbReference type="Proteomes" id="UP000044602">
    <property type="component" value="Unassembled WGS sequence"/>
</dbReference>
<feature type="region of interest" description="Disordered" evidence="1">
    <location>
        <begin position="91"/>
        <end position="136"/>
    </location>
</feature>
<proteinExistence type="predicted"/>
<gene>
    <name evidence="4" type="ORF">BN1708_011706</name>
    <name evidence="3" type="ORF">BN1723_009881</name>
</gene>
<feature type="compositionally biased region" description="Low complexity" evidence="1">
    <location>
        <begin position="107"/>
        <end position="116"/>
    </location>
</feature>
<keyword evidence="2" id="KW-0812">Transmembrane</keyword>
<evidence type="ECO:0000313" key="5">
    <source>
        <dbReference type="Proteomes" id="UP000044602"/>
    </source>
</evidence>
<dbReference type="Proteomes" id="UP000045706">
    <property type="component" value="Unassembled WGS sequence"/>
</dbReference>
<accession>A0A0G4KTG5</accession>
<evidence type="ECO:0000256" key="1">
    <source>
        <dbReference type="SAM" id="MobiDB-lite"/>
    </source>
</evidence>
<dbReference type="STRING" id="100787.A0A0G4KTG5"/>
<keyword evidence="2" id="KW-0472">Membrane</keyword>
<evidence type="ECO:0000313" key="6">
    <source>
        <dbReference type="Proteomes" id="UP000045706"/>
    </source>
</evidence>
<evidence type="ECO:0000313" key="3">
    <source>
        <dbReference type="EMBL" id="CRK12971.1"/>
    </source>
</evidence>
<reference evidence="5 6" key="1">
    <citation type="submission" date="2015-05" db="EMBL/GenBank/DDBJ databases">
        <authorList>
            <person name="Fogelqvist Johan"/>
        </authorList>
    </citation>
    <scope>NUCLEOTIDE SEQUENCE [LARGE SCALE GENOMIC DNA]</scope>
    <source>
        <strain evidence="4">VL1</strain>
        <strain evidence="3">VL2</strain>
    </source>
</reference>
<feature type="transmembrane region" description="Helical" evidence="2">
    <location>
        <begin position="62"/>
        <end position="84"/>
    </location>
</feature>
<organism evidence="3 6">
    <name type="scientific">Verticillium longisporum</name>
    <name type="common">Verticillium dahliae var. longisporum</name>
    <dbReference type="NCBI Taxonomy" id="100787"/>
    <lineage>
        <taxon>Eukaryota</taxon>
        <taxon>Fungi</taxon>
        <taxon>Dikarya</taxon>
        <taxon>Ascomycota</taxon>
        <taxon>Pezizomycotina</taxon>
        <taxon>Sordariomycetes</taxon>
        <taxon>Hypocreomycetidae</taxon>
        <taxon>Glomerellales</taxon>
        <taxon>Plectosphaerellaceae</taxon>
        <taxon>Verticillium</taxon>
    </lineage>
</organism>
<evidence type="ECO:0000313" key="4">
    <source>
        <dbReference type="EMBL" id="CRK16269.1"/>
    </source>
</evidence>
<feature type="compositionally biased region" description="Basic residues" evidence="1">
    <location>
        <begin position="91"/>
        <end position="106"/>
    </location>
</feature>
<evidence type="ECO:0000256" key="2">
    <source>
        <dbReference type="SAM" id="Phobius"/>
    </source>
</evidence>
<keyword evidence="2" id="KW-1133">Transmembrane helix</keyword>
<keyword evidence="5" id="KW-1185">Reference proteome</keyword>
<protein>
    <submittedName>
        <fullName evidence="3">Uncharacterized protein</fullName>
    </submittedName>
</protein>
<feature type="compositionally biased region" description="Pro residues" evidence="1">
    <location>
        <begin position="117"/>
        <end position="128"/>
    </location>
</feature>
<dbReference type="AlphaFoldDB" id="A0A0G4KTG5"/>